<dbReference type="EMBL" id="JAEAOA010002357">
    <property type="protein sequence ID" value="KAK3587728.1"/>
    <property type="molecule type" value="Genomic_DNA"/>
</dbReference>
<gene>
    <name evidence="1" type="ORF">CHS0354_042684</name>
</gene>
<dbReference type="AlphaFoldDB" id="A0AAE0VRB4"/>
<accession>A0AAE0VRB4</accession>
<name>A0AAE0VRB4_9BIVA</name>
<keyword evidence="2" id="KW-1185">Reference proteome</keyword>
<reference evidence="1" key="3">
    <citation type="submission" date="2023-05" db="EMBL/GenBank/DDBJ databases">
        <authorList>
            <person name="Smith C.H."/>
        </authorList>
    </citation>
    <scope>NUCLEOTIDE SEQUENCE</scope>
    <source>
        <strain evidence="1">CHS0354</strain>
        <tissue evidence="1">Mantle</tissue>
    </source>
</reference>
<proteinExistence type="predicted"/>
<protein>
    <submittedName>
        <fullName evidence="1">Uncharacterized protein</fullName>
    </submittedName>
</protein>
<dbReference type="Proteomes" id="UP001195483">
    <property type="component" value="Unassembled WGS sequence"/>
</dbReference>
<reference evidence="1" key="2">
    <citation type="journal article" date="2021" name="Genome Biol. Evol.">
        <title>Developing a high-quality reference genome for a parasitic bivalve with doubly uniparental inheritance (Bivalvia: Unionida).</title>
        <authorList>
            <person name="Smith C.H."/>
        </authorList>
    </citation>
    <scope>NUCLEOTIDE SEQUENCE</scope>
    <source>
        <strain evidence="1">CHS0354</strain>
        <tissue evidence="1">Mantle</tissue>
    </source>
</reference>
<reference evidence="1" key="1">
    <citation type="journal article" date="2021" name="Genome Biol. Evol.">
        <title>A High-Quality Reference Genome for a Parasitic Bivalve with Doubly Uniparental Inheritance (Bivalvia: Unionida).</title>
        <authorList>
            <person name="Smith C.H."/>
        </authorList>
    </citation>
    <scope>NUCLEOTIDE SEQUENCE</scope>
    <source>
        <strain evidence="1">CHS0354</strain>
    </source>
</reference>
<organism evidence="1 2">
    <name type="scientific">Potamilus streckersoni</name>
    <dbReference type="NCBI Taxonomy" id="2493646"/>
    <lineage>
        <taxon>Eukaryota</taxon>
        <taxon>Metazoa</taxon>
        <taxon>Spiralia</taxon>
        <taxon>Lophotrochozoa</taxon>
        <taxon>Mollusca</taxon>
        <taxon>Bivalvia</taxon>
        <taxon>Autobranchia</taxon>
        <taxon>Heteroconchia</taxon>
        <taxon>Palaeoheterodonta</taxon>
        <taxon>Unionida</taxon>
        <taxon>Unionoidea</taxon>
        <taxon>Unionidae</taxon>
        <taxon>Ambleminae</taxon>
        <taxon>Lampsilini</taxon>
        <taxon>Potamilus</taxon>
    </lineage>
</organism>
<sequence length="257" mass="29199">MTNSCRRHCSGNLLKEFLLLAPCPPPNGENLFWSEVDRLGLHDTEITVIVDNCQIRYRSVTVTYPLSEVCAATASINVTRITTVQDTINVSQSTAPTMFKNTTDLTSVKENVHATRAVINKAVTKPGKESLCEQSCVYGIISTLCQRRVSRKHNINVVANSEGITEELPWMPNHRSVLQTQIEVRSIETDFFDVHRESQLPESDLTISYNNDYCTQNKCVHEQSSEFRSKYEIIAVNHLQERGKRQEQTVSRNEHED</sequence>
<evidence type="ECO:0000313" key="2">
    <source>
        <dbReference type="Proteomes" id="UP001195483"/>
    </source>
</evidence>
<evidence type="ECO:0000313" key="1">
    <source>
        <dbReference type="EMBL" id="KAK3587728.1"/>
    </source>
</evidence>
<comment type="caution">
    <text evidence="1">The sequence shown here is derived from an EMBL/GenBank/DDBJ whole genome shotgun (WGS) entry which is preliminary data.</text>
</comment>